<name>A0A8X7QGI4_BRACI</name>
<evidence type="ECO:0000313" key="2">
    <source>
        <dbReference type="Proteomes" id="UP000886595"/>
    </source>
</evidence>
<organism evidence="1 2">
    <name type="scientific">Brassica carinata</name>
    <name type="common">Ethiopian mustard</name>
    <name type="synonym">Abyssinian cabbage</name>
    <dbReference type="NCBI Taxonomy" id="52824"/>
    <lineage>
        <taxon>Eukaryota</taxon>
        <taxon>Viridiplantae</taxon>
        <taxon>Streptophyta</taxon>
        <taxon>Embryophyta</taxon>
        <taxon>Tracheophyta</taxon>
        <taxon>Spermatophyta</taxon>
        <taxon>Magnoliopsida</taxon>
        <taxon>eudicotyledons</taxon>
        <taxon>Gunneridae</taxon>
        <taxon>Pentapetalae</taxon>
        <taxon>rosids</taxon>
        <taxon>malvids</taxon>
        <taxon>Brassicales</taxon>
        <taxon>Brassicaceae</taxon>
        <taxon>Brassiceae</taxon>
        <taxon>Brassica</taxon>
    </lineage>
</organism>
<dbReference type="InterPro" id="IPR036691">
    <property type="entry name" value="Endo/exonu/phosph_ase_sf"/>
</dbReference>
<reference evidence="1 2" key="1">
    <citation type="submission" date="2020-02" db="EMBL/GenBank/DDBJ databases">
        <authorList>
            <person name="Ma Q."/>
            <person name="Huang Y."/>
            <person name="Song X."/>
            <person name="Pei D."/>
        </authorList>
    </citation>
    <scope>NUCLEOTIDE SEQUENCE [LARGE SCALE GENOMIC DNA]</scope>
    <source>
        <strain evidence="1">Sxm20200214</strain>
        <tissue evidence="1">Leaf</tissue>
    </source>
</reference>
<dbReference type="AlphaFoldDB" id="A0A8X7QGI4"/>
<keyword evidence="2" id="KW-1185">Reference proteome</keyword>
<sequence>MSDQIQRNMIQKTKVTGKSIEEVSIPEIGPSNSEGIEEILIETGVGELEEGQIDEGWKDVNAGKSRSPTKRIFLILNELNDNGELDREETQVEVEEDIKKDDLVEGIDTIEEETVREEGKQLEVNRDKEDKEKEVENAEGEVNVKCLSKNLSMTGFFWNVRGFNKSSKHGVVKDWILSKDLKFGCLLETRVKESKPKHIVSSYGKHLAIGFQTSKQLFEGDREIVLCFSVVRARLKDK</sequence>
<comment type="caution">
    <text evidence="1">The sequence shown here is derived from an EMBL/GenBank/DDBJ whole genome shotgun (WGS) entry which is preliminary data.</text>
</comment>
<dbReference type="Proteomes" id="UP000886595">
    <property type="component" value="Unassembled WGS sequence"/>
</dbReference>
<proteinExistence type="predicted"/>
<dbReference type="Gene3D" id="3.60.10.10">
    <property type="entry name" value="Endonuclease/exonuclease/phosphatase"/>
    <property type="match status" value="1"/>
</dbReference>
<dbReference type="EMBL" id="JAAMPC010000014">
    <property type="protein sequence ID" value="KAG2267039.1"/>
    <property type="molecule type" value="Genomic_DNA"/>
</dbReference>
<accession>A0A8X7QGI4</accession>
<protein>
    <submittedName>
        <fullName evidence="1">Uncharacterized protein</fullName>
    </submittedName>
</protein>
<evidence type="ECO:0000313" key="1">
    <source>
        <dbReference type="EMBL" id="KAG2267039.1"/>
    </source>
</evidence>
<gene>
    <name evidence="1" type="ORF">Bca52824_074118</name>
</gene>